<dbReference type="InterPro" id="IPR003593">
    <property type="entry name" value="AAA+_ATPase"/>
</dbReference>
<feature type="compositionally biased region" description="Polar residues" evidence="6">
    <location>
        <begin position="26"/>
        <end position="35"/>
    </location>
</feature>
<dbReference type="EMBL" id="JMQN01000013">
    <property type="protein sequence ID" value="KEA65076.1"/>
    <property type="molecule type" value="Genomic_DNA"/>
</dbReference>
<dbReference type="InterPro" id="IPR025662">
    <property type="entry name" value="Sigma_54_int_dom_ATP-bd_1"/>
</dbReference>
<evidence type="ECO:0000313" key="9">
    <source>
        <dbReference type="Proteomes" id="UP000028252"/>
    </source>
</evidence>
<dbReference type="eggNOG" id="COG2204">
    <property type="taxonomic scope" value="Bacteria"/>
</dbReference>
<comment type="caution">
    <text evidence="8">The sequence shown here is derived from an EMBL/GenBank/DDBJ whole genome shotgun (WGS) entry which is preliminary data.</text>
</comment>
<accession>A0A081G2S1</accession>
<dbReference type="InterPro" id="IPR024096">
    <property type="entry name" value="NO_sig/Golgi_transp_ligand-bd"/>
</dbReference>
<dbReference type="RefSeq" id="WP_036183841.1">
    <property type="nucleotide sequence ID" value="NZ_JMQN01000013.1"/>
</dbReference>
<dbReference type="InterPro" id="IPR009057">
    <property type="entry name" value="Homeodomain-like_sf"/>
</dbReference>
<dbReference type="Proteomes" id="UP000028252">
    <property type="component" value="Unassembled WGS sequence"/>
</dbReference>
<organism evidence="8 9">
    <name type="scientific">Marinobacterium lacunae</name>
    <dbReference type="NCBI Taxonomy" id="1232683"/>
    <lineage>
        <taxon>Bacteria</taxon>
        <taxon>Pseudomonadati</taxon>
        <taxon>Pseudomonadota</taxon>
        <taxon>Gammaproteobacteria</taxon>
        <taxon>Oceanospirillales</taxon>
        <taxon>Oceanospirillaceae</taxon>
        <taxon>Marinobacterium</taxon>
    </lineage>
</organism>
<dbReference type="InterPro" id="IPR002078">
    <property type="entry name" value="Sigma_54_int"/>
</dbReference>
<feature type="domain" description="Sigma-54 factor interaction" evidence="7">
    <location>
        <begin position="259"/>
        <end position="488"/>
    </location>
</feature>
<dbReference type="InterPro" id="IPR027417">
    <property type="entry name" value="P-loop_NTPase"/>
</dbReference>
<dbReference type="GO" id="GO:0006355">
    <property type="term" value="P:regulation of DNA-templated transcription"/>
    <property type="evidence" value="ECO:0007669"/>
    <property type="project" value="InterPro"/>
</dbReference>
<dbReference type="PATRIC" id="fig|1232683.4.peg.770"/>
<keyword evidence="3" id="KW-0805">Transcription regulation</keyword>
<dbReference type="InterPro" id="IPR010523">
    <property type="entry name" value="XylR_N"/>
</dbReference>
<dbReference type="InterPro" id="IPR025944">
    <property type="entry name" value="Sigma_54_int_dom_CS"/>
</dbReference>
<dbReference type="InterPro" id="IPR004096">
    <property type="entry name" value="V4R"/>
</dbReference>
<dbReference type="AlphaFoldDB" id="A0A081G2S1"/>
<evidence type="ECO:0000313" key="8">
    <source>
        <dbReference type="EMBL" id="KEA65076.1"/>
    </source>
</evidence>
<dbReference type="PANTHER" id="PTHR32071">
    <property type="entry name" value="TRANSCRIPTIONAL REGULATORY PROTEIN"/>
    <property type="match status" value="1"/>
</dbReference>
<dbReference type="InterPro" id="IPR058031">
    <property type="entry name" value="AAA_lid_NorR"/>
</dbReference>
<keyword evidence="5" id="KW-0804">Transcription</keyword>
<dbReference type="Gene3D" id="3.40.50.300">
    <property type="entry name" value="P-loop containing nucleotide triphosphate hydrolases"/>
    <property type="match status" value="1"/>
</dbReference>
<dbReference type="PROSITE" id="PS00676">
    <property type="entry name" value="SIGMA54_INTERACT_2"/>
    <property type="match status" value="1"/>
</dbReference>
<evidence type="ECO:0000259" key="7">
    <source>
        <dbReference type="PROSITE" id="PS50045"/>
    </source>
</evidence>
<dbReference type="SMART" id="SM00382">
    <property type="entry name" value="AAA"/>
    <property type="match status" value="1"/>
</dbReference>
<dbReference type="STRING" id="1232683.ADIMK_0778"/>
<keyword evidence="2" id="KW-0067">ATP-binding</keyword>
<feature type="compositionally biased region" description="Basic and acidic residues" evidence="6">
    <location>
        <begin position="8"/>
        <end position="21"/>
    </location>
</feature>
<dbReference type="SUPFAM" id="SSF111126">
    <property type="entry name" value="Ligand-binding domain in the NO signalling and Golgi transport"/>
    <property type="match status" value="1"/>
</dbReference>
<dbReference type="FunFam" id="3.40.50.300:FF:000006">
    <property type="entry name" value="DNA-binding transcriptional regulator NtrC"/>
    <property type="match status" value="1"/>
</dbReference>
<dbReference type="Gene3D" id="3.30.1380.20">
    <property type="entry name" value="Trafficking protein particle complex subunit 3"/>
    <property type="match status" value="1"/>
</dbReference>
<evidence type="ECO:0000256" key="2">
    <source>
        <dbReference type="ARBA" id="ARBA00022840"/>
    </source>
</evidence>
<dbReference type="PROSITE" id="PS00688">
    <property type="entry name" value="SIGMA54_INTERACT_3"/>
    <property type="match status" value="1"/>
</dbReference>
<dbReference type="Gene3D" id="1.10.10.60">
    <property type="entry name" value="Homeodomain-like"/>
    <property type="match status" value="1"/>
</dbReference>
<gene>
    <name evidence="8" type="ORF">ADIMK_0778</name>
</gene>
<dbReference type="Pfam" id="PF06505">
    <property type="entry name" value="XylR_N"/>
    <property type="match status" value="1"/>
</dbReference>
<dbReference type="Pfam" id="PF00158">
    <property type="entry name" value="Sigma54_activat"/>
    <property type="match status" value="1"/>
</dbReference>
<dbReference type="SUPFAM" id="SSF46689">
    <property type="entry name" value="Homeodomain-like"/>
    <property type="match status" value="1"/>
</dbReference>
<dbReference type="InterPro" id="IPR025943">
    <property type="entry name" value="Sigma_54_int_dom_ATP-bd_2"/>
</dbReference>
<dbReference type="Pfam" id="PF02830">
    <property type="entry name" value="V4R"/>
    <property type="match status" value="1"/>
</dbReference>
<evidence type="ECO:0000256" key="4">
    <source>
        <dbReference type="ARBA" id="ARBA00023125"/>
    </source>
</evidence>
<dbReference type="GO" id="GO:0043565">
    <property type="term" value="F:sequence-specific DNA binding"/>
    <property type="evidence" value="ECO:0007669"/>
    <property type="project" value="InterPro"/>
</dbReference>
<dbReference type="PANTHER" id="PTHR32071:SF113">
    <property type="entry name" value="ALGINATE BIOSYNTHESIS TRANSCRIPTIONAL REGULATORY PROTEIN ALGB"/>
    <property type="match status" value="1"/>
</dbReference>
<keyword evidence="1" id="KW-0547">Nucleotide-binding</keyword>
<feature type="region of interest" description="Disordered" evidence="6">
    <location>
        <begin position="1"/>
        <end position="35"/>
    </location>
</feature>
<dbReference type="GO" id="GO:0005524">
    <property type="term" value="F:ATP binding"/>
    <property type="evidence" value="ECO:0007669"/>
    <property type="project" value="UniProtKB-KW"/>
</dbReference>
<keyword evidence="9" id="KW-1185">Reference proteome</keyword>
<evidence type="ECO:0000256" key="5">
    <source>
        <dbReference type="ARBA" id="ARBA00023163"/>
    </source>
</evidence>
<dbReference type="Pfam" id="PF25601">
    <property type="entry name" value="AAA_lid_14"/>
    <property type="match status" value="1"/>
</dbReference>
<reference evidence="8 9" key="1">
    <citation type="submission" date="2014-04" db="EMBL/GenBank/DDBJ databases">
        <title>Marinobacterium kochiensis sp. nov., isolated from sediment sample collected from Kochi backwaters in Kerala, India.</title>
        <authorList>
            <person name="Singh A."/>
            <person name="Pinnaka A.K."/>
        </authorList>
    </citation>
    <scope>NUCLEOTIDE SEQUENCE [LARGE SCALE GENOMIC DNA]</scope>
    <source>
        <strain evidence="8 9">AK27</strain>
    </source>
</reference>
<dbReference type="OrthoDB" id="9804019at2"/>
<evidence type="ECO:0000256" key="1">
    <source>
        <dbReference type="ARBA" id="ARBA00022741"/>
    </source>
</evidence>
<dbReference type="SUPFAM" id="SSF52540">
    <property type="entry name" value="P-loop containing nucleoside triphosphate hydrolases"/>
    <property type="match status" value="1"/>
</dbReference>
<sequence length="591" mass="65777">MRPSFDAPKPDSARRSRREMPPGDSDNLSHASGPSVQDLSECLFFSPTDGRIWLDGQRMVLMHNTSLGSLRHELIERLGLERARGLLTRAGYSSGVRDAQLVRERWPDADPEAIFYAGTQLHSLEGVVQVETVHFEFDPRKGTYDGEFLWHHSSEDDEHIAAYGIGTEPACWMQLGYAMGYVTTLLGRLTVFREVECRSMGHPTCRVLGKTVELWGDVEEDLRYLNAEDFVSHSSAVPLAQAPLPSVNNALPPLGERQLVGVSSSFIAACHMLRRVATTRATVLFTGESGVGKELFARMLHEISPRKEQPFVAINCAAIPDSLIESELFGVERGAFTGASHSRPGRFERADGGTLFLDEIATLSPTSQGKLLRVLQEGVVERIGGTREIKVDVRVVAATNVELREAVRNGEFREDLFFRLNVFPIPLPPLRERRDDIPLLLSHFLQHYNQLHGRNITGFTLKAMRALLNYRYPGNVRELQNLVERGVIAAEDNLPIDLPHLFRDEETTRDLLFTISSDGELASDEGDGSALEQFQRYAPVGEKGPSLDKLEAKLVREAVAQVDGNLSAAARLLGLTRSRLAYRMKKLGEES</sequence>
<dbReference type="Gene3D" id="1.10.8.60">
    <property type="match status" value="1"/>
</dbReference>
<name>A0A081G2S1_9GAMM</name>
<dbReference type="PROSITE" id="PS50045">
    <property type="entry name" value="SIGMA54_INTERACT_4"/>
    <property type="match status" value="1"/>
</dbReference>
<dbReference type="PROSITE" id="PS00675">
    <property type="entry name" value="SIGMA54_INTERACT_1"/>
    <property type="match status" value="1"/>
</dbReference>
<dbReference type="CDD" id="cd00009">
    <property type="entry name" value="AAA"/>
    <property type="match status" value="1"/>
</dbReference>
<dbReference type="PRINTS" id="PR01590">
    <property type="entry name" value="HTHFIS"/>
</dbReference>
<evidence type="ECO:0000256" key="6">
    <source>
        <dbReference type="SAM" id="MobiDB-lite"/>
    </source>
</evidence>
<keyword evidence="4" id="KW-0238">DNA-binding</keyword>
<proteinExistence type="predicted"/>
<dbReference type="Pfam" id="PF02954">
    <property type="entry name" value="HTH_8"/>
    <property type="match status" value="1"/>
</dbReference>
<dbReference type="InterPro" id="IPR002197">
    <property type="entry name" value="HTH_Fis"/>
</dbReference>
<evidence type="ECO:0000256" key="3">
    <source>
        <dbReference type="ARBA" id="ARBA00023015"/>
    </source>
</evidence>
<protein>
    <submittedName>
        <fullName evidence="8">Sigma-54 dependent transcriptional regulator</fullName>
    </submittedName>
</protein>
<dbReference type="SMART" id="SM00989">
    <property type="entry name" value="V4R"/>
    <property type="match status" value="1"/>
</dbReference>